<reference evidence="2" key="1">
    <citation type="journal article" date="2020" name="Nature">
        <title>Giant virus diversity and host interactions through global metagenomics.</title>
        <authorList>
            <person name="Schulz F."/>
            <person name="Roux S."/>
            <person name="Paez-Espino D."/>
            <person name="Jungbluth S."/>
            <person name="Walsh D.A."/>
            <person name="Denef V.J."/>
            <person name="McMahon K.D."/>
            <person name="Konstantinidis K.T."/>
            <person name="Eloe-Fadrosh E.A."/>
            <person name="Kyrpides N.C."/>
            <person name="Woyke T."/>
        </authorList>
    </citation>
    <scope>NUCLEOTIDE SEQUENCE</scope>
    <source>
        <strain evidence="2">GVMAG-M-3300018080-19</strain>
    </source>
</reference>
<feature type="region of interest" description="Disordered" evidence="1">
    <location>
        <begin position="46"/>
        <end position="70"/>
    </location>
</feature>
<organism evidence="2">
    <name type="scientific">viral metagenome</name>
    <dbReference type="NCBI Taxonomy" id="1070528"/>
    <lineage>
        <taxon>unclassified sequences</taxon>
        <taxon>metagenomes</taxon>
        <taxon>organismal metagenomes</taxon>
    </lineage>
</organism>
<sequence length="154" mass="17383">MTTSTDYQAAYLLMVLHGKLEPWKQQKIQQSINIMASLEQLTARQGTVQAPAKQTPAKQTPVKQTPAKRKRPVVIVVPPRKIRSLPRHCCSRCGTYNLCTRKNCHRPYSDQIYPDTLGQLLLARLPIIGVTALTLDYILQAYCPLLCPHCSSKR</sequence>
<evidence type="ECO:0000313" key="2">
    <source>
        <dbReference type="EMBL" id="QHS93663.1"/>
    </source>
</evidence>
<protein>
    <submittedName>
        <fullName evidence="2">Uncharacterized protein</fullName>
    </submittedName>
</protein>
<name>A0A6C0BQX6_9ZZZZ</name>
<dbReference type="AlphaFoldDB" id="A0A6C0BQX6"/>
<evidence type="ECO:0000256" key="1">
    <source>
        <dbReference type="SAM" id="MobiDB-lite"/>
    </source>
</evidence>
<accession>A0A6C0BQX6</accession>
<proteinExistence type="predicted"/>
<dbReference type="EMBL" id="MN739208">
    <property type="protein sequence ID" value="QHS93663.1"/>
    <property type="molecule type" value="Genomic_DNA"/>
</dbReference>